<organism evidence="1 2">
    <name type="scientific">Chelativorans composti</name>
    <dbReference type="NCBI Taxonomy" id="768533"/>
    <lineage>
        <taxon>Bacteria</taxon>
        <taxon>Pseudomonadati</taxon>
        <taxon>Pseudomonadota</taxon>
        <taxon>Alphaproteobacteria</taxon>
        <taxon>Hyphomicrobiales</taxon>
        <taxon>Phyllobacteriaceae</taxon>
        <taxon>Chelativorans</taxon>
    </lineage>
</organism>
<sequence length="135" mass="15174">MGGPANTIEQSLHDAVAGHADVVRHEDGAWRILTGADIISVELDEQARRVCFSMEYLGEMPELPREKLVMLMQYSFLWNVTDGLYFALNDEERPIMMVAFPVSEIDAPFVRSVVFGMVQKFSVWKEIISDGHLGG</sequence>
<dbReference type="Gene3D" id="3.30.1460.10">
    <property type="match status" value="1"/>
</dbReference>
<keyword evidence="2" id="KW-1185">Reference proteome</keyword>
<dbReference type="CDD" id="cd16364">
    <property type="entry name" value="T3SC_I-like"/>
    <property type="match status" value="1"/>
</dbReference>
<dbReference type="EMBL" id="JBHUIR010000034">
    <property type="protein sequence ID" value="MFD2260089.1"/>
    <property type="molecule type" value="Genomic_DNA"/>
</dbReference>
<protein>
    <submittedName>
        <fullName evidence="1">Type III secretion system chaperone</fullName>
    </submittedName>
</protein>
<accession>A0ABW5DGL7</accession>
<proteinExistence type="predicted"/>
<dbReference type="Proteomes" id="UP001597373">
    <property type="component" value="Unassembled WGS sequence"/>
</dbReference>
<dbReference type="SUPFAM" id="SSF69635">
    <property type="entry name" value="Type III secretory system chaperone-like"/>
    <property type="match status" value="1"/>
</dbReference>
<evidence type="ECO:0000313" key="1">
    <source>
        <dbReference type="EMBL" id="MFD2260089.1"/>
    </source>
</evidence>
<reference evidence="2" key="1">
    <citation type="journal article" date="2019" name="Int. J. Syst. Evol. Microbiol.">
        <title>The Global Catalogue of Microorganisms (GCM) 10K type strain sequencing project: providing services to taxonomists for standard genome sequencing and annotation.</title>
        <authorList>
            <consortium name="The Broad Institute Genomics Platform"/>
            <consortium name="The Broad Institute Genome Sequencing Center for Infectious Disease"/>
            <person name="Wu L."/>
            <person name="Ma J."/>
        </authorList>
    </citation>
    <scope>NUCLEOTIDE SEQUENCE [LARGE SCALE GENOMIC DNA]</scope>
    <source>
        <strain evidence="2">KCTC 23707</strain>
    </source>
</reference>
<gene>
    <name evidence="1" type="ORF">ACFSMZ_09965</name>
</gene>
<name>A0ABW5DGL7_9HYPH</name>
<dbReference type="RefSeq" id="WP_165278723.1">
    <property type="nucleotide sequence ID" value="NZ_BAABGS010000075.1"/>
</dbReference>
<comment type="caution">
    <text evidence="1">The sequence shown here is derived from an EMBL/GenBank/DDBJ whole genome shotgun (WGS) entry which is preliminary data.</text>
</comment>
<evidence type="ECO:0000313" key="2">
    <source>
        <dbReference type="Proteomes" id="UP001597373"/>
    </source>
</evidence>